<dbReference type="CDD" id="cd00093">
    <property type="entry name" value="HTH_XRE"/>
    <property type="match status" value="1"/>
</dbReference>
<name>D3AFE2_9FIRM</name>
<accession>D3AFE2</accession>
<dbReference type="AlphaFoldDB" id="D3AFE2"/>
<evidence type="ECO:0000313" key="2">
    <source>
        <dbReference type="EMBL" id="EFC99473.1"/>
    </source>
</evidence>
<dbReference type="Proteomes" id="UP000004968">
    <property type="component" value="Unassembled WGS sequence"/>
</dbReference>
<gene>
    <name evidence="2" type="ORF">CLOSTHATH_02326</name>
</gene>
<dbReference type="HOGENOM" id="CLU_066192_62_7_9"/>
<proteinExistence type="predicted"/>
<keyword evidence="2" id="KW-0238">DNA-binding</keyword>
<dbReference type="GO" id="GO:0003677">
    <property type="term" value="F:DNA binding"/>
    <property type="evidence" value="ECO:0007669"/>
    <property type="project" value="UniProtKB-KW"/>
</dbReference>
<dbReference type="Gene3D" id="1.10.260.40">
    <property type="entry name" value="lambda repressor-like DNA-binding domains"/>
    <property type="match status" value="1"/>
</dbReference>
<sequence>MKKVYKKFAELLFQRGLTAYRVSKDTGIPANTFTDWKNGRSKPKFDKLLILAKYFGVPVEYFADERKEDA</sequence>
<organism evidence="2 3">
    <name type="scientific">Hungatella hathewayi DSM 13479</name>
    <dbReference type="NCBI Taxonomy" id="566550"/>
    <lineage>
        <taxon>Bacteria</taxon>
        <taxon>Bacillati</taxon>
        <taxon>Bacillota</taxon>
        <taxon>Clostridia</taxon>
        <taxon>Lachnospirales</taxon>
        <taxon>Lachnospiraceae</taxon>
        <taxon>Hungatella</taxon>
    </lineage>
</organism>
<dbReference type="Pfam" id="PF01381">
    <property type="entry name" value="HTH_3"/>
    <property type="match status" value="1"/>
</dbReference>
<comment type="caution">
    <text evidence="2">The sequence shown here is derived from an EMBL/GenBank/DDBJ whole genome shotgun (WGS) entry which is preliminary data.</text>
</comment>
<dbReference type="SUPFAM" id="SSF47413">
    <property type="entry name" value="lambda repressor-like DNA-binding domains"/>
    <property type="match status" value="1"/>
</dbReference>
<dbReference type="PROSITE" id="PS50943">
    <property type="entry name" value="HTH_CROC1"/>
    <property type="match status" value="1"/>
</dbReference>
<dbReference type="SMART" id="SM00530">
    <property type="entry name" value="HTH_XRE"/>
    <property type="match status" value="1"/>
</dbReference>
<dbReference type="InterPro" id="IPR010982">
    <property type="entry name" value="Lambda_DNA-bd_dom_sf"/>
</dbReference>
<protein>
    <submittedName>
        <fullName evidence="2">DNA-binding helix-turn-helix protein</fullName>
    </submittedName>
</protein>
<reference evidence="2 3" key="1">
    <citation type="submission" date="2010-01" db="EMBL/GenBank/DDBJ databases">
        <authorList>
            <person name="Weinstock G."/>
            <person name="Sodergren E."/>
            <person name="Clifton S."/>
            <person name="Fulton L."/>
            <person name="Fulton B."/>
            <person name="Courtney L."/>
            <person name="Fronick C."/>
            <person name="Harrison M."/>
            <person name="Strong C."/>
            <person name="Farmer C."/>
            <person name="Delahaunty K."/>
            <person name="Markovic C."/>
            <person name="Hall O."/>
            <person name="Minx P."/>
            <person name="Tomlinson C."/>
            <person name="Mitreva M."/>
            <person name="Nelson J."/>
            <person name="Hou S."/>
            <person name="Wollam A."/>
            <person name="Pepin K.H."/>
            <person name="Johnson M."/>
            <person name="Bhonagiri V."/>
            <person name="Nash W.E."/>
            <person name="Warren W."/>
            <person name="Chinwalla A."/>
            <person name="Mardis E.R."/>
            <person name="Wilson R.K."/>
        </authorList>
    </citation>
    <scope>NUCLEOTIDE SEQUENCE [LARGE SCALE GENOMIC DNA]</scope>
    <source>
        <strain evidence="2 3">DSM 13479</strain>
    </source>
</reference>
<evidence type="ECO:0000313" key="3">
    <source>
        <dbReference type="Proteomes" id="UP000004968"/>
    </source>
</evidence>
<feature type="domain" description="HTH cro/C1-type" evidence="1">
    <location>
        <begin position="14"/>
        <end position="62"/>
    </location>
</feature>
<dbReference type="InterPro" id="IPR001387">
    <property type="entry name" value="Cro/C1-type_HTH"/>
</dbReference>
<dbReference type="EMBL" id="ACIO01000178">
    <property type="protein sequence ID" value="EFC99473.1"/>
    <property type="molecule type" value="Genomic_DNA"/>
</dbReference>
<evidence type="ECO:0000259" key="1">
    <source>
        <dbReference type="PROSITE" id="PS50943"/>
    </source>
</evidence>